<dbReference type="EMBL" id="MH319478">
    <property type="protein sequence ID" value="AWX52983.1"/>
    <property type="molecule type" value="Genomic_DNA"/>
</dbReference>
<dbReference type="GeneID" id="37500591"/>
<sequence>MKWIMNDSNVLPQNLHDILIGIMLGDGHIYKSSPTSNSRFEISFGKDRESFANWVGDLFKDYSQNGIQKIYYNNDIFNPKFGYRFKTQSLPIFNFYHNLFYKRDNNLWKYKKIVPENINEIMNSTVLAYLIMSDGNFDNSRKRIRIYTNSYSKLEVTKLAESINSNLNIYVGVLHDRKDQWILTIGAKQLDKLRNLVKPHFESSMLYRLGL</sequence>
<geneLocation type="mitochondrion" evidence="3"/>
<organism evidence="3">
    <name type="scientific">Lactarius deliciosus</name>
    <dbReference type="NCBI Taxonomy" id="55514"/>
    <lineage>
        <taxon>Eukaryota</taxon>
        <taxon>Fungi</taxon>
        <taxon>Dikarya</taxon>
        <taxon>Basidiomycota</taxon>
        <taxon>Agaricomycotina</taxon>
        <taxon>Agaricomycetes</taxon>
        <taxon>Russulales</taxon>
        <taxon>Russulaceae</taxon>
        <taxon>Lactarius</taxon>
    </lineage>
</organism>
<accession>A0A2Z4M902</accession>
<proteinExistence type="predicted"/>
<evidence type="ECO:0000313" key="3">
    <source>
        <dbReference type="EMBL" id="AWX52983.1"/>
    </source>
</evidence>
<dbReference type="SUPFAM" id="SSF55608">
    <property type="entry name" value="Homing endonucleases"/>
    <property type="match status" value="1"/>
</dbReference>
<name>A0A2Z4M902_9AGAM</name>
<comment type="function">
    <text evidence="1">Mitochondrial DNA endonuclease involved in intron homing.</text>
</comment>
<dbReference type="Pfam" id="PF03161">
    <property type="entry name" value="LAGLIDADG_2"/>
    <property type="match status" value="1"/>
</dbReference>
<dbReference type="InterPro" id="IPR027434">
    <property type="entry name" value="Homing_endonucl"/>
</dbReference>
<dbReference type="GO" id="GO:0004519">
    <property type="term" value="F:endonuclease activity"/>
    <property type="evidence" value="ECO:0007669"/>
    <property type="project" value="InterPro"/>
</dbReference>
<feature type="domain" description="Homing endonuclease LAGLIDADG" evidence="2">
    <location>
        <begin position="17"/>
        <end position="193"/>
    </location>
</feature>
<dbReference type="Gene3D" id="3.10.28.10">
    <property type="entry name" value="Homing endonucleases"/>
    <property type="match status" value="2"/>
</dbReference>
<dbReference type="AlphaFoldDB" id="A0A2Z4M902"/>
<protein>
    <recommendedName>
        <fullName evidence="2">Homing endonuclease LAGLIDADG domain-containing protein</fullName>
    </recommendedName>
</protein>
<dbReference type="RefSeq" id="YP_009498197.1">
    <property type="nucleotide sequence ID" value="NC_038055.1"/>
</dbReference>
<evidence type="ECO:0000256" key="1">
    <source>
        <dbReference type="ARBA" id="ARBA00002670"/>
    </source>
</evidence>
<dbReference type="InterPro" id="IPR004860">
    <property type="entry name" value="LAGLIDADG_dom"/>
</dbReference>
<evidence type="ECO:0000259" key="2">
    <source>
        <dbReference type="Pfam" id="PF03161"/>
    </source>
</evidence>
<keyword evidence="3" id="KW-0496">Mitochondrion</keyword>
<gene>
    <name evidence="3" type="primary">orf211</name>
</gene>
<reference evidence="3" key="1">
    <citation type="journal article" date="2019" name="Int. J. Biol. Macromol.">
        <title>Characterization and comparative analysis of six complete mitochondrial genomes from ectomycorrhizal fungi of the Lactarius genus and phylogenetic analysis of the Agaricomycetes.</title>
        <authorList>
            <person name="Li Q."/>
            <person name="Wang Q."/>
            <person name="Jin X."/>
            <person name="Chen Z."/>
            <person name="Xiong C."/>
            <person name="Li P."/>
            <person name="Liu Q."/>
            <person name="Huang W."/>
        </authorList>
    </citation>
    <scope>NUCLEOTIDE SEQUENCE</scope>
</reference>